<keyword evidence="1 9" id="KW-0210">Decarboxylase</keyword>
<evidence type="ECO:0000256" key="6">
    <source>
        <dbReference type="ARBA" id="ARBA00023270"/>
    </source>
</evidence>
<dbReference type="Gene3D" id="3.60.90.10">
    <property type="entry name" value="S-adenosylmethionine decarboxylase"/>
    <property type="match status" value="1"/>
</dbReference>
<dbReference type="AlphaFoldDB" id="A0A8D5ZKD7"/>
<dbReference type="GO" id="GO:0008295">
    <property type="term" value="P:spermidine biosynthetic process"/>
    <property type="evidence" value="ECO:0007669"/>
    <property type="project" value="InterPro"/>
</dbReference>
<feature type="active site" description="Proton donor; for catalytic activity" evidence="9">
    <location>
        <position position="106"/>
    </location>
</feature>
<dbReference type="KEGG" id="csty:KN1_25770"/>
<dbReference type="HAMAP" id="MF_01298">
    <property type="entry name" value="ArgDC"/>
    <property type="match status" value="1"/>
</dbReference>
<dbReference type="PANTHER" id="PTHR33866">
    <property type="entry name" value="S-ADENOSYLMETHIONINE DECARBOXYLASE PROENZYME"/>
    <property type="match status" value="1"/>
</dbReference>
<keyword evidence="5 9" id="KW-0456">Lyase</keyword>
<comment type="subunit">
    <text evidence="9">Heterooctamer of four alpha and four beta chains arranged as a tetramer of alpha/beta heterodimers.</text>
</comment>
<feature type="site" description="Cleavage (non-hydrolytic); by autolysis" evidence="9">
    <location>
        <begin position="85"/>
        <end position="86"/>
    </location>
</feature>
<keyword evidence="6 9" id="KW-0704">Schiff base</keyword>
<evidence type="ECO:0000256" key="5">
    <source>
        <dbReference type="ARBA" id="ARBA00023239"/>
    </source>
</evidence>
<dbReference type="GO" id="GO:0005829">
    <property type="term" value="C:cytosol"/>
    <property type="evidence" value="ECO:0007669"/>
    <property type="project" value="TreeGrafter"/>
</dbReference>
<dbReference type="InterPro" id="IPR016067">
    <property type="entry name" value="S-AdoMet_deCO2ase_core"/>
</dbReference>
<dbReference type="EMBL" id="AP024597">
    <property type="protein sequence ID" value="BCU71280.1"/>
    <property type="molecule type" value="Genomic_DNA"/>
</dbReference>
<dbReference type="NCBIfam" id="TIGR03330">
    <property type="entry name" value="SAM_DCase_Bsu"/>
    <property type="match status" value="1"/>
</dbReference>
<dbReference type="FunFam" id="3.60.90.10:FF:000005">
    <property type="entry name" value="Arginine decarboxylase proenzyme"/>
    <property type="match status" value="1"/>
</dbReference>
<keyword evidence="2 9" id="KW-0068">Autocatalytic cleavage</keyword>
<comment type="catalytic activity">
    <reaction evidence="9">
        <text>L-arginine + H(+) = agmatine + CO2</text>
        <dbReference type="Rhea" id="RHEA:17641"/>
        <dbReference type="ChEBI" id="CHEBI:15378"/>
        <dbReference type="ChEBI" id="CHEBI:16526"/>
        <dbReference type="ChEBI" id="CHEBI:32682"/>
        <dbReference type="ChEBI" id="CHEBI:58145"/>
        <dbReference type="EC" id="4.1.1.19"/>
    </reaction>
</comment>
<dbReference type="GO" id="GO:0004014">
    <property type="term" value="F:adenosylmethionine decarboxylase activity"/>
    <property type="evidence" value="ECO:0007669"/>
    <property type="project" value="InterPro"/>
</dbReference>
<dbReference type="HAMAP" id="MF_00464">
    <property type="entry name" value="AdoMetDC_1"/>
    <property type="match status" value="1"/>
</dbReference>
<dbReference type="SUPFAM" id="SSF56276">
    <property type="entry name" value="S-adenosylmethionine decarboxylase"/>
    <property type="match status" value="1"/>
</dbReference>
<evidence type="ECO:0000256" key="2">
    <source>
        <dbReference type="ARBA" id="ARBA00022813"/>
    </source>
</evidence>
<comment type="function">
    <text evidence="9">Specifically catalyzes the decarboxylation of L-arginine to agmatine. Has no S-adenosylmethionine decarboxylase (AdoMetDC) activity.</text>
</comment>
<dbReference type="GO" id="GO:0006527">
    <property type="term" value="P:L-arginine catabolic process"/>
    <property type="evidence" value="ECO:0007669"/>
    <property type="project" value="UniProtKB-UniRule"/>
</dbReference>
<evidence type="ECO:0000256" key="3">
    <source>
        <dbReference type="ARBA" id="ARBA00023115"/>
    </source>
</evidence>
<comment type="cofactor">
    <cofactor evidence="9">
        <name>pyruvate</name>
        <dbReference type="ChEBI" id="CHEBI:15361"/>
    </cofactor>
    <text evidence="9">Binds 1 pyruvoyl group covalently per subunit.</text>
</comment>
<feature type="modified residue" description="Pyruvic acid (Ser); by autocatalysis" evidence="9">
    <location>
        <position position="86"/>
    </location>
</feature>
<dbReference type="InterPro" id="IPR003826">
    <property type="entry name" value="AdoMetDC_fam_prok"/>
</dbReference>
<dbReference type="EC" id="4.1.1.19" evidence="9"/>
<dbReference type="PANTHER" id="PTHR33866:SF2">
    <property type="entry name" value="S-ADENOSYLMETHIONINE DECARBOXYLASE PROENZYME"/>
    <property type="match status" value="1"/>
</dbReference>
<protein>
    <recommendedName>
        <fullName evidence="9">Arginine decarboxylase proenzyme</fullName>
        <shortName evidence="9">ADC</shortName>
        <shortName evidence="9">ArgDC</shortName>
        <ecNumber evidence="9">4.1.1.19</ecNumber>
    </recommendedName>
    <alternativeName>
        <fullName evidence="9">Pyruvoyl-dependent arginine decarboxylase</fullName>
    </alternativeName>
    <component>
        <recommendedName>
            <fullName evidence="9">Arginine decarboxylase beta chain</fullName>
        </recommendedName>
    </component>
    <component>
        <recommendedName>
            <fullName evidence="9">Arginine decarboxylase alpha chain</fullName>
        </recommendedName>
    </component>
</protein>
<feature type="chain" id="PRO_5035017469" description="Arginine decarboxylase beta chain" evidence="9">
    <location>
        <begin position="1"/>
        <end position="85"/>
    </location>
</feature>
<evidence type="ECO:0000256" key="7">
    <source>
        <dbReference type="ARBA" id="ARBA00023317"/>
    </source>
</evidence>
<keyword evidence="4 9" id="KW-0865">Zymogen</keyword>
<dbReference type="GO" id="GO:0008792">
    <property type="term" value="F:arginine decarboxylase activity"/>
    <property type="evidence" value="ECO:0007669"/>
    <property type="project" value="UniProtKB-UniRule"/>
</dbReference>
<sequence>MKRRALGKKMEQQTYFQTSNEDKIIGKHVFGNLYDLDEELLTDKDFLEKVVLEAVDIAKMKLVEIKAWKFGGKKGGVSIIALVEESHIALHTWNEYKYATLDVYTCGEQSEPQAAFNYIISQLRPKRYQMFYADRSSE</sequence>
<feature type="active site" description="Proton acceptor; for processing activity" evidence="9">
    <location>
        <position position="91"/>
    </location>
</feature>
<dbReference type="Pfam" id="PF02675">
    <property type="entry name" value="AdoMet_dc"/>
    <property type="match status" value="1"/>
</dbReference>
<evidence type="ECO:0000313" key="10">
    <source>
        <dbReference type="EMBL" id="BCU71280.1"/>
    </source>
</evidence>
<evidence type="ECO:0000256" key="9">
    <source>
        <dbReference type="HAMAP-Rule" id="MF_01298"/>
    </source>
</evidence>
<dbReference type="UniPathway" id="UPA00186">
    <property type="reaction ID" value="UER00284"/>
</dbReference>
<keyword evidence="3 9" id="KW-0620">Polyamine biosynthesis</keyword>
<keyword evidence="7 9" id="KW-0670">Pyruvate</keyword>
<proteinExistence type="inferred from homology"/>
<name>A0A8D5ZKD7_9CREN</name>
<keyword evidence="11" id="KW-1185">Reference proteome</keyword>
<evidence type="ECO:0000256" key="4">
    <source>
        <dbReference type="ARBA" id="ARBA00023145"/>
    </source>
</evidence>
<reference evidence="10 11" key="1">
    <citation type="submission" date="2021-04" db="EMBL/GenBank/DDBJ databases">
        <title>Complete genome sequence of Stygiolobus sp. KN-1.</title>
        <authorList>
            <person name="Nakamura K."/>
            <person name="Sakai H."/>
            <person name="Kurosawa N."/>
        </authorList>
    </citation>
    <scope>NUCLEOTIDE SEQUENCE [LARGE SCALE GENOMIC DNA]</scope>
    <source>
        <strain evidence="10 11">KN-1</strain>
    </source>
</reference>
<dbReference type="InterPro" id="IPR017716">
    <property type="entry name" value="S-AdoMet_deCOase_pro-enz"/>
</dbReference>
<evidence type="ECO:0000256" key="1">
    <source>
        <dbReference type="ARBA" id="ARBA00022793"/>
    </source>
</evidence>
<comment type="pathway">
    <text evidence="9">Amine and polyamine biosynthesis; agmatine biosynthesis; agmatine from L-arginine: step 1/1.</text>
</comment>
<comment type="PTM">
    <text evidence="9">Is synthesized initially as an inactive proenzyme. Formation of the active enzyme involves a self-maturation process in which the active site pyruvoyl group is generated from an internal serine residue via an autocatalytic post-translational modification. Two non-identical subunits are generated from the proenzyme in this reaction, and the pyruvate is formed at the N-terminus of the alpha chain, which is derived from the carboxyl end of the proenzyme. The post-translation cleavage follows an unusual pathway, termed non-hydrolytic serinolysis, in which the side chain hydroxyl group of the serine supplies its oxygen atom to form the C-terminus of the beta chain, while the remainder of the serine residue undergoes an oxidative deamination to produce ammonia and the pyruvoyl group blocking the N-terminus of the alpha chain.</text>
</comment>
<organism evidence="10 11">
    <name type="scientific">Stygiolobus caldivivus</name>
    <dbReference type="NCBI Taxonomy" id="2824673"/>
    <lineage>
        <taxon>Archaea</taxon>
        <taxon>Thermoproteota</taxon>
        <taxon>Thermoprotei</taxon>
        <taxon>Sulfolobales</taxon>
        <taxon>Sulfolobaceae</taxon>
        <taxon>Stygiolobus</taxon>
    </lineage>
</organism>
<dbReference type="Proteomes" id="UP000825123">
    <property type="component" value="Chromosome"/>
</dbReference>
<dbReference type="InterPro" id="IPR027549">
    <property type="entry name" value="ArgDC"/>
</dbReference>
<comment type="similarity">
    <text evidence="8 9">Belongs to the prokaryotic AdoMetDC family. Type 1 subfamily.</text>
</comment>
<feature type="chain" id="PRO_5035017468" description="Arginine decarboxylase alpha chain" evidence="9">
    <location>
        <begin position="86"/>
        <end position="138"/>
    </location>
</feature>
<evidence type="ECO:0000313" key="11">
    <source>
        <dbReference type="Proteomes" id="UP000825123"/>
    </source>
</evidence>
<evidence type="ECO:0000256" key="8">
    <source>
        <dbReference type="ARBA" id="ARBA00061583"/>
    </source>
</evidence>
<feature type="active site" description="Schiff-base intermediate with substrate; via pyruvic acid" evidence="9">
    <location>
        <position position="86"/>
    </location>
</feature>
<gene>
    <name evidence="10" type="ORF">KN1_25770</name>
</gene>
<accession>A0A8D5ZKD7</accession>